<protein>
    <submittedName>
        <fullName evidence="1">Uncharacterized protein</fullName>
    </submittedName>
</protein>
<keyword evidence="1" id="KW-0614">Plasmid</keyword>
<organism evidence="1 2">
    <name type="scientific">Citrobacter freundii</name>
    <dbReference type="NCBI Taxonomy" id="546"/>
    <lineage>
        <taxon>Bacteria</taxon>
        <taxon>Pseudomonadati</taxon>
        <taxon>Pseudomonadota</taxon>
        <taxon>Gammaproteobacteria</taxon>
        <taxon>Enterobacterales</taxon>
        <taxon>Enterobacteriaceae</taxon>
        <taxon>Citrobacter</taxon>
        <taxon>Citrobacter freundii complex</taxon>
    </lineage>
</organism>
<evidence type="ECO:0000313" key="1">
    <source>
        <dbReference type="EMBL" id="WAZ60726.1"/>
    </source>
</evidence>
<dbReference type="RefSeq" id="WP_071444899.1">
    <property type="nucleotide sequence ID" value="NZ_CP114569.1"/>
</dbReference>
<dbReference type="Proteomes" id="UP001164536">
    <property type="component" value="Plasmid unnamed5"/>
</dbReference>
<accession>A0ABY7LBD9</accession>
<evidence type="ECO:0000313" key="2">
    <source>
        <dbReference type="Proteomes" id="UP001164536"/>
    </source>
</evidence>
<reference evidence="1" key="1">
    <citation type="submission" date="2022-12" db="EMBL/GenBank/DDBJ databases">
        <title>2953647.</title>
        <authorList>
            <person name="Hergert J."/>
            <person name="Casey R."/>
            <person name="Wagner J."/>
            <person name="Young E.L."/>
            <person name="Oakeson K.F."/>
        </authorList>
    </citation>
    <scope>NUCLEOTIDE SEQUENCE</scope>
    <source>
        <strain evidence="1">2953647</strain>
        <plasmid evidence="1">unnamed5</plasmid>
    </source>
</reference>
<keyword evidence="2" id="KW-1185">Reference proteome</keyword>
<dbReference type="EMBL" id="CP114569">
    <property type="protein sequence ID" value="WAZ60726.1"/>
    <property type="molecule type" value="Genomic_DNA"/>
</dbReference>
<name>A0ABY7LBD9_CITFR</name>
<geneLocation type="plasmid" evidence="1 2">
    <name>unnamed5</name>
</geneLocation>
<gene>
    <name evidence="1" type="ORF">O4000_28875</name>
</gene>
<sequence>MSKVRPQTERRFYTSDQLREKAAAMGCCLRFARSQGVFELTIDNQQEKNWTWVMRPGSNERVRLVRELTRDEWDLALANARETLLSFSI</sequence>
<proteinExistence type="predicted"/>